<feature type="region of interest" description="Disordered" evidence="5">
    <location>
        <begin position="1"/>
        <end position="22"/>
    </location>
</feature>
<comment type="subcellular location">
    <subcellularLocation>
        <location evidence="1">Membrane</location>
        <topology evidence="1">Multi-pass membrane protein</topology>
    </subcellularLocation>
</comment>
<dbReference type="PANTHER" id="PTHR10924:SF6">
    <property type="entry name" value="SOLUTE CARRIER FAMILY 49 MEMBER A3"/>
    <property type="match status" value="1"/>
</dbReference>
<protein>
    <recommendedName>
        <fullName evidence="9">Major facilitator superfamily (MFS) profile domain-containing protein</fullName>
    </recommendedName>
</protein>
<dbReference type="SUPFAM" id="SSF103473">
    <property type="entry name" value="MFS general substrate transporter"/>
    <property type="match status" value="2"/>
</dbReference>
<feature type="transmembrane region" description="Helical" evidence="6">
    <location>
        <begin position="370"/>
        <end position="390"/>
    </location>
</feature>
<dbReference type="InterPro" id="IPR036259">
    <property type="entry name" value="MFS_trans_sf"/>
</dbReference>
<feature type="transmembrane region" description="Helical" evidence="6">
    <location>
        <begin position="344"/>
        <end position="364"/>
    </location>
</feature>
<dbReference type="InterPro" id="IPR011701">
    <property type="entry name" value="MFS"/>
</dbReference>
<evidence type="ECO:0000256" key="3">
    <source>
        <dbReference type="ARBA" id="ARBA00022989"/>
    </source>
</evidence>
<name>A0A261XYP3_9FUNG</name>
<dbReference type="PANTHER" id="PTHR10924">
    <property type="entry name" value="MAJOR FACILITATOR SUPERFAMILY PROTEIN-RELATED"/>
    <property type="match status" value="1"/>
</dbReference>
<dbReference type="GO" id="GO:0022857">
    <property type="term" value="F:transmembrane transporter activity"/>
    <property type="evidence" value="ECO:0007669"/>
    <property type="project" value="InterPro"/>
</dbReference>
<gene>
    <name evidence="7" type="ORF">BZG36_04020</name>
</gene>
<accession>A0A261XYP3</accession>
<evidence type="ECO:0000256" key="5">
    <source>
        <dbReference type="SAM" id="MobiDB-lite"/>
    </source>
</evidence>
<evidence type="ECO:0000313" key="8">
    <source>
        <dbReference type="Proteomes" id="UP000242875"/>
    </source>
</evidence>
<dbReference type="EMBL" id="MVBO01000083">
    <property type="protein sequence ID" value="OZJ03483.1"/>
    <property type="molecule type" value="Genomic_DNA"/>
</dbReference>
<dbReference type="Gene3D" id="1.20.1250.20">
    <property type="entry name" value="MFS general substrate transporter like domains"/>
    <property type="match status" value="2"/>
</dbReference>
<reference evidence="7 8" key="1">
    <citation type="journal article" date="2017" name="Mycologia">
        <title>Bifiguratus adelaidae, gen. et sp. nov., a new member of Mucoromycotina in endophytic and soil-dwelling habitats.</title>
        <authorList>
            <person name="Torres-Cruz T.J."/>
            <person name="Billingsley Tobias T.L."/>
            <person name="Almatruk M."/>
            <person name="Hesse C."/>
            <person name="Kuske C.R."/>
            <person name="Desiro A."/>
            <person name="Benucci G.M."/>
            <person name="Bonito G."/>
            <person name="Stajich J.E."/>
            <person name="Dunlap C."/>
            <person name="Arnold A.E."/>
            <person name="Porras-Alfaro A."/>
        </authorList>
    </citation>
    <scope>NUCLEOTIDE SEQUENCE [LARGE SCALE GENOMIC DNA]</scope>
    <source>
        <strain evidence="7 8">AZ0501</strain>
    </source>
</reference>
<keyword evidence="8" id="KW-1185">Reference proteome</keyword>
<feature type="transmembrane region" description="Helical" evidence="6">
    <location>
        <begin position="222"/>
        <end position="243"/>
    </location>
</feature>
<comment type="caution">
    <text evidence="7">The sequence shown here is derived from an EMBL/GenBank/DDBJ whole genome shotgun (WGS) entry which is preliminary data.</text>
</comment>
<dbReference type="AlphaFoldDB" id="A0A261XYP3"/>
<sequence>MEETDSSIPPPEGGQPAALDRQTSFHGPYRTYRRRYFGLVVLTLLNIVSSLNWLSYSPVASFAADFFSTSLTGVNMFSNIFMIVYLIMSWPSAYILQRWGLRVGISISAMFSLLGTWIRYAACFSPDGTTRYAVACFGQVLLAVAQPFMLNAPATYAAAWFTENASSSFHMTCDGYTGIRLWVVCGKSEGCELKLISFAANPFGVALASLIVPFLCAQPNDIRFVSLIIAIITSTVSLPSFFIPARPPTAPSYSADAFLKEINSQNYLQGLSKLARNPGFLIICWCFATFVGLFSAMSTLLNQMVTPYGYSNDEAGIFGVCLVIAGLVGAAIMGPVIDKTKAHVLTLRCVIPIVAIMNIAFIFVVKEDNYAGIAVVCVLLGFFTFSLLPIALELGAECTYPIPESSSSSTLWFLSQLFSLIFLLAMNALCDPNGSPPNNYRSALIMEAVLACFAALLCVFYRSINLRMDAERRMVDQTGQLKKCPPSTNKCAFLPVRMLP</sequence>
<feature type="transmembrane region" description="Helical" evidence="6">
    <location>
        <begin position="195"/>
        <end position="216"/>
    </location>
</feature>
<dbReference type="InterPro" id="IPR049680">
    <property type="entry name" value="FLVCR1-2_SLC49-like"/>
</dbReference>
<evidence type="ECO:0000313" key="7">
    <source>
        <dbReference type="EMBL" id="OZJ03483.1"/>
    </source>
</evidence>
<keyword evidence="4 6" id="KW-0472">Membrane</keyword>
<organism evidence="7 8">
    <name type="scientific">Bifiguratus adelaidae</name>
    <dbReference type="NCBI Taxonomy" id="1938954"/>
    <lineage>
        <taxon>Eukaryota</taxon>
        <taxon>Fungi</taxon>
        <taxon>Fungi incertae sedis</taxon>
        <taxon>Mucoromycota</taxon>
        <taxon>Mucoromycotina</taxon>
        <taxon>Endogonomycetes</taxon>
        <taxon>Endogonales</taxon>
        <taxon>Endogonales incertae sedis</taxon>
        <taxon>Bifiguratus</taxon>
    </lineage>
</organism>
<dbReference type="GO" id="GO:0016020">
    <property type="term" value="C:membrane"/>
    <property type="evidence" value="ECO:0007669"/>
    <property type="project" value="UniProtKB-SubCell"/>
</dbReference>
<feature type="transmembrane region" description="Helical" evidence="6">
    <location>
        <begin position="441"/>
        <end position="464"/>
    </location>
</feature>
<keyword evidence="2 6" id="KW-0812">Transmembrane</keyword>
<feature type="transmembrane region" description="Helical" evidence="6">
    <location>
        <begin position="279"/>
        <end position="297"/>
    </location>
</feature>
<dbReference type="OrthoDB" id="422206at2759"/>
<evidence type="ECO:0000256" key="2">
    <source>
        <dbReference type="ARBA" id="ARBA00022692"/>
    </source>
</evidence>
<feature type="transmembrane region" description="Helical" evidence="6">
    <location>
        <begin position="99"/>
        <end position="120"/>
    </location>
</feature>
<feature type="transmembrane region" description="Helical" evidence="6">
    <location>
        <begin position="317"/>
        <end position="337"/>
    </location>
</feature>
<evidence type="ECO:0000256" key="4">
    <source>
        <dbReference type="ARBA" id="ARBA00023136"/>
    </source>
</evidence>
<feature type="transmembrane region" description="Helical" evidence="6">
    <location>
        <begin position="411"/>
        <end position="429"/>
    </location>
</feature>
<evidence type="ECO:0000256" key="6">
    <source>
        <dbReference type="SAM" id="Phobius"/>
    </source>
</evidence>
<proteinExistence type="predicted"/>
<keyword evidence="3 6" id="KW-1133">Transmembrane helix</keyword>
<dbReference type="Pfam" id="PF07690">
    <property type="entry name" value="MFS_1"/>
    <property type="match status" value="1"/>
</dbReference>
<evidence type="ECO:0000256" key="1">
    <source>
        <dbReference type="ARBA" id="ARBA00004141"/>
    </source>
</evidence>
<evidence type="ECO:0008006" key="9">
    <source>
        <dbReference type="Google" id="ProtNLM"/>
    </source>
</evidence>
<feature type="transmembrane region" description="Helical" evidence="6">
    <location>
        <begin position="36"/>
        <end position="54"/>
    </location>
</feature>
<dbReference type="Proteomes" id="UP000242875">
    <property type="component" value="Unassembled WGS sequence"/>
</dbReference>
<feature type="transmembrane region" description="Helical" evidence="6">
    <location>
        <begin position="66"/>
        <end position="87"/>
    </location>
</feature>